<evidence type="ECO:0000259" key="1">
    <source>
        <dbReference type="PROSITE" id="PS51178"/>
    </source>
</evidence>
<dbReference type="PROSITE" id="PS51178">
    <property type="entry name" value="PASTA"/>
    <property type="match status" value="4"/>
</dbReference>
<dbReference type="EMBL" id="CP148033">
    <property type="protein sequence ID" value="WXK91533.1"/>
    <property type="molecule type" value="Genomic_DNA"/>
</dbReference>
<feature type="domain" description="PASTA" evidence="1">
    <location>
        <begin position="74"/>
        <end position="136"/>
    </location>
</feature>
<dbReference type="Proteomes" id="UP001623384">
    <property type="component" value="Chromosome"/>
</dbReference>
<protein>
    <submittedName>
        <fullName evidence="2">PASTA domain-containing protein</fullName>
    </submittedName>
</protein>
<organism evidence="2 3">
    <name type="scientific">Pseudarthrobacter quantipunctorum</name>
    <dbReference type="NCBI Taxonomy" id="3128980"/>
    <lineage>
        <taxon>Bacteria</taxon>
        <taxon>Bacillati</taxon>
        <taxon>Actinomycetota</taxon>
        <taxon>Actinomycetes</taxon>
        <taxon>Micrococcales</taxon>
        <taxon>Micrococcaceae</taxon>
        <taxon>Pseudarthrobacter</taxon>
    </lineage>
</organism>
<sequence>MKQRVPKDLVGKSVEAAQADLSAAGIPFTVSFRETEDAGVGVVLEVDPVGGMVLSEGQSVVLLAGKPTETIGPTVPTDLVNKPVNAAQADLSAKGIPYTVTYRETEDAGVGVVLEVDPVGGTVLSEGQSVVLLAGKPTETIGPTVPTDLVNKPVNAAQADLSAKGIPYTVTYRETEDAGVGVVLEVDPVAGTVLSEGQSVVLLVGKPTETIGPTVPTDLVNKPVNAAQADLSAKGIPYTVTYRETEDAGVGVVLEVDPVAGTVLSEGQSVVLLVGKAKEGIPPTPPMARAHPKSP</sequence>
<reference evidence="2 3" key="1">
    <citation type="submission" date="2024-03" db="EMBL/GenBank/DDBJ databases">
        <title>Rhodococcus navarretei sp. nov. and Pseudarthrobacter quantumdoti sp. nov., two new species with the ability to biosynthesize Quantum Dots isolated from soil samples at Union Glacier, Antarctica.</title>
        <authorList>
            <person name="Vargas M."/>
        </authorList>
    </citation>
    <scope>NUCLEOTIDE SEQUENCE [LARGE SCALE GENOMIC DNA]</scope>
    <source>
        <strain evidence="2 3">RC-2-3</strain>
    </source>
</reference>
<dbReference type="RefSeq" id="WP_406632582.1">
    <property type="nucleotide sequence ID" value="NZ_CP148033.1"/>
</dbReference>
<feature type="domain" description="PASTA" evidence="1">
    <location>
        <begin position="144"/>
        <end position="206"/>
    </location>
</feature>
<name>A0ABZ2R7X9_9MICC</name>
<dbReference type="SMART" id="SM00740">
    <property type="entry name" value="PASTA"/>
    <property type="match status" value="4"/>
</dbReference>
<dbReference type="InterPro" id="IPR005543">
    <property type="entry name" value="PASTA_dom"/>
</dbReference>
<accession>A0ABZ2R7X9</accession>
<dbReference type="CDD" id="cd06577">
    <property type="entry name" value="PASTA_pknB"/>
    <property type="match status" value="4"/>
</dbReference>
<keyword evidence="3" id="KW-1185">Reference proteome</keyword>
<evidence type="ECO:0000313" key="2">
    <source>
        <dbReference type="EMBL" id="WXK91533.1"/>
    </source>
</evidence>
<feature type="domain" description="PASTA" evidence="1">
    <location>
        <begin position="4"/>
        <end position="66"/>
    </location>
</feature>
<proteinExistence type="predicted"/>
<evidence type="ECO:0000313" key="3">
    <source>
        <dbReference type="Proteomes" id="UP001623384"/>
    </source>
</evidence>
<dbReference type="Gene3D" id="3.30.10.20">
    <property type="match status" value="4"/>
</dbReference>
<feature type="domain" description="PASTA" evidence="1">
    <location>
        <begin position="214"/>
        <end position="276"/>
    </location>
</feature>
<gene>
    <name evidence="2" type="ORF">WHH00_10470</name>
</gene>
<dbReference type="Pfam" id="PF03793">
    <property type="entry name" value="PASTA"/>
    <property type="match status" value="4"/>
</dbReference>